<feature type="transmembrane region" description="Helical" evidence="1">
    <location>
        <begin position="88"/>
        <end position="107"/>
    </location>
</feature>
<name>A0A2T7ULH6_9RHOB</name>
<keyword evidence="3" id="KW-1185">Reference proteome</keyword>
<sequence>MLIQIGNIVALLALVGWPVVIVWFFRVMPQTRALIWSILGAYMLLPQISAIDLPLIPPLNKESIPNLMAFAVCLSYWGKMPKPLPEAWIGRVLLVMFLISPVVTVVTNTDPIRFGIDTFGTMRLVDPNALETWGLPGLRIYDSASVLVQQIFFALPFFLAREVLKTDEGLREILLALVIAGAIYTLPMLYEVRMSPQLHTRLYGFFQHDFNQAIRQGGFRPFVFMPHGLWVAFFAFMVTMAAAARARAARGADNRAGLKLLLVLAGFGLVLLTKSMGPLMYTLIFVPMVLIMRPRLHLMVSSLIVLLVVTYPLLRGAGLVPTRAILDQVSAVSEDRRESLEYRFTNEQRILDHVSERPLFGWGGWGRFAVYDQATGESESVVDGQWIITIGHYGWLGYLALFGLMALPVLSLTWQARRKGAAPLRIEASTLALILAVNMLDMLPNATLIPFTWLIAGALLGYAEAMKRATDAVQRDSLRRAHGGIVLGLRPTEAQDRGPRTLL</sequence>
<feature type="transmembrane region" description="Helical" evidence="1">
    <location>
        <begin position="260"/>
        <end position="284"/>
    </location>
</feature>
<comment type="caution">
    <text evidence="2">The sequence shown here is derived from an EMBL/GenBank/DDBJ whole genome shotgun (WGS) entry which is preliminary data.</text>
</comment>
<dbReference type="InterPro" id="IPR051533">
    <property type="entry name" value="WaaL-like"/>
</dbReference>
<dbReference type="EMBL" id="QDDR01000014">
    <property type="protein sequence ID" value="PVE45481.1"/>
    <property type="molecule type" value="Genomic_DNA"/>
</dbReference>
<feature type="transmembrane region" description="Helical" evidence="1">
    <location>
        <begin position="296"/>
        <end position="314"/>
    </location>
</feature>
<feature type="transmembrane region" description="Helical" evidence="1">
    <location>
        <begin position="229"/>
        <end position="248"/>
    </location>
</feature>
<keyword evidence="1" id="KW-1133">Transmembrane helix</keyword>
<dbReference type="AlphaFoldDB" id="A0A2T7ULH6"/>
<keyword evidence="1" id="KW-0472">Membrane</keyword>
<feature type="transmembrane region" description="Helical" evidence="1">
    <location>
        <begin position="172"/>
        <end position="190"/>
    </location>
</feature>
<dbReference type="RefSeq" id="WP_107754353.1">
    <property type="nucleotide sequence ID" value="NZ_QBKF01000013.1"/>
</dbReference>
<gene>
    <name evidence="2" type="ORF">DDE23_20880</name>
</gene>
<reference evidence="2 3" key="1">
    <citation type="journal article" date="2011" name="Syst. Appl. Microbiol.">
        <title>Defluviimonas denitrificans gen. nov., sp. nov., and Pararhodobacter aggregans gen. nov., sp. nov., non-phototrophic Rhodobacteraceae from the biofilter of a marine aquaculture.</title>
        <authorList>
            <person name="Foesel B.U."/>
            <person name="Drake H.L."/>
            <person name="Schramm A."/>
        </authorList>
    </citation>
    <scope>NUCLEOTIDE SEQUENCE [LARGE SCALE GENOMIC DNA]</scope>
    <source>
        <strain evidence="2 3">D1-19</strain>
    </source>
</reference>
<protein>
    <recommendedName>
        <fullName evidence="4">O-antigen ligase domain-containing protein</fullName>
    </recommendedName>
</protein>
<dbReference type="PANTHER" id="PTHR37422">
    <property type="entry name" value="TEICHURONIC ACID BIOSYNTHESIS PROTEIN TUAE"/>
    <property type="match status" value="1"/>
</dbReference>
<feature type="transmembrane region" description="Helical" evidence="1">
    <location>
        <begin position="33"/>
        <end position="51"/>
    </location>
</feature>
<proteinExistence type="predicted"/>
<evidence type="ECO:0000313" key="3">
    <source>
        <dbReference type="Proteomes" id="UP000244810"/>
    </source>
</evidence>
<feature type="transmembrane region" description="Helical" evidence="1">
    <location>
        <begin position="395"/>
        <end position="414"/>
    </location>
</feature>
<feature type="transmembrane region" description="Helical" evidence="1">
    <location>
        <begin position="6"/>
        <end position="26"/>
    </location>
</feature>
<dbReference type="Proteomes" id="UP000244810">
    <property type="component" value="Unassembled WGS sequence"/>
</dbReference>
<evidence type="ECO:0000313" key="2">
    <source>
        <dbReference type="EMBL" id="PVE45481.1"/>
    </source>
</evidence>
<organism evidence="2 3">
    <name type="scientific">Pararhodobacter aggregans</name>
    <dbReference type="NCBI Taxonomy" id="404875"/>
    <lineage>
        <taxon>Bacteria</taxon>
        <taxon>Pseudomonadati</taxon>
        <taxon>Pseudomonadota</taxon>
        <taxon>Alphaproteobacteria</taxon>
        <taxon>Rhodobacterales</taxon>
        <taxon>Paracoccaceae</taxon>
        <taxon>Pararhodobacter</taxon>
    </lineage>
</organism>
<feature type="transmembrane region" description="Helical" evidence="1">
    <location>
        <begin position="448"/>
        <end position="465"/>
    </location>
</feature>
<keyword evidence="1" id="KW-0812">Transmembrane</keyword>
<evidence type="ECO:0008006" key="4">
    <source>
        <dbReference type="Google" id="ProtNLM"/>
    </source>
</evidence>
<evidence type="ECO:0000256" key="1">
    <source>
        <dbReference type="SAM" id="Phobius"/>
    </source>
</evidence>
<accession>A0A2T7ULH6</accession>
<dbReference type="PANTHER" id="PTHR37422:SF13">
    <property type="entry name" value="LIPOPOLYSACCHARIDE BIOSYNTHESIS PROTEIN PA4999-RELATED"/>
    <property type="match status" value="1"/>
</dbReference>
<dbReference type="OrthoDB" id="7595044at2"/>